<organism evidence="1">
    <name type="scientific">Arundo donax</name>
    <name type="common">Giant reed</name>
    <name type="synonym">Donax arundinaceus</name>
    <dbReference type="NCBI Taxonomy" id="35708"/>
    <lineage>
        <taxon>Eukaryota</taxon>
        <taxon>Viridiplantae</taxon>
        <taxon>Streptophyta</taxon>
        <taxon>Embryophyta</taxon>
        <taxon>Tracheophyta</taxon>
        <taxon>Spermatophyta</taxon>
        <taxon>Magnoliopsida</taxon>
        <taxon>Liliopsida</taxon>
        <taxon>Poales</taxon>
        <taxon>Poaceae</taxon>
        <taxon>PACMAD clade</taxon>
        <taxon>Arundinoideae</taxon>
        <taxon>Arundineae</taxon>
        <taxon>Arundo</taxon>
    </lineage>
</organism>
<evidence type="ECO:0000313" key="1">
    <source>
        <dbReference type="EMBL" id="JAD34513.1"/>
    </source>
</evidence>
<name>A0A0A8Z9Z5_ARUDO</name>
<reference evidence="1" key="2">
    <citation type="journal article" date="2015" name="Data Brief">
        <title>Shoot transcriptome of the giant reed, Arundo donax.</title>
        <authorList>
            <person name="Barrero R.A."/>
            <person name="Guerrero F.D."/>
            <person name="Moolhuijzen P."/>
            <person name="Goolsby J.A."/>
            <person name="Tidwell J."/>
            <person name="Bellgard S.E."/>
            <person name="Bellgard M.I."/>
        </authorList>
    </citation>
    <scope>NUCLEOTIDE SEQUENCE</scope>
    <source>
        <tissue evidence="1">Shoot tissue taken approximately 20 cm above the soil surface</tissue>
    </source>
</reference>
<proteinExistence type="predicted"/>
<protein>
    <submittedName>
        <fullName evidence="1">Uncharacterized protein</fullName>
    </submittedName>
</protein>
<reference evidence="1" key="1">
    <citation type="submission" date="2014-09" db="EMBL/GenBank/DDBJ databases">
        <authorList>
            <person name="Magalhaes I.L.F."/>
            <person name="Oliveira U."/>
            <person name="Santos F.R."/>
            <person name="Vidigal T.H.D.A."/>
            <person name="Brescovit A.D."/>
            <person name="Santos A.J."/>
        </authorList>
    </citation>
    <scope>NUCLEOTIDE SEQUENCE</scope>
    <source>
        <tissue evidence="1">Shoot tissue taken approximately 20 cm above the soil surface</tissue>
    </source>
</reference>
<accession>A0A0A8Z9Z5</accession>
<sequence>MISIIIFWFDPLQDTIAFPM</sequence>
<dbReference type="EMBL" id="GBRH01263382">
    <property type="protein sequence ID" value="JAD34513.1"/>
    <property type="molecule type" value="Transcribed_RNA"/>
</dbReference>
<dbReference type="AlphaFoldDB" id="A0A0A8Z9Z5"/>